<evidence type="ECO:0000313" key="3">
    <source>
        <dbReference type="Proteomes" id="UP001311232"/>
    </source>
</evidence>
<dbReference type="Proteomes" id="UP001311232">
    <property type="component" value="Unassembled WGS sequence"/>
</dbReference>
<evidence type="ECO:0000313" key="2">
    <source>
        <dbReference type="EMBL" id="KAK5613044.1"/>
    </source>
</evidence>
<name>A0AAV9RW44_9TELE</name>
<proteinExistence type="predicted"/>
<comment type="caution">
    <text evidence="2">The sequence shown here is derived from an EMBL/GenBank/DDBJ whole genome shotgun (WGS) entry which is preliminary data.</text>
</comment>
<organism evidence="2 3">
    <name type="scientific">Crenichthys baileyi</name>
    <name type="common">White River springfish</name>
    <dbReference type="NCBI Taxonomy" id="28760"/>
    <lineage>
        <taxon>Eukaryota</taxon>
        <taxon>Metazoa</taxon>
        <taxon>Chordata</taxon>
        <taxon>Craniata</taxon>
        <taxon>Vertebrata</taxon>
        <taxon>Euteleostomi</taxon>
        <taxon>Actinopterygii</taxon>
        <taxon>Neopterygii</taxon>
        <taxon>Teleostei</taxon>
        <taxon>Neoteleostei</taxon>
        <taxon>Acanthomorphata</taxon>
        <taxon>Ovalentaria</taxon>
        <taxon>Atherinomorphae</taxon>
        <taxon>Cyprinodontiformes</taxon>
        <taxon>Goodeidae</taxon>
        <taxon>Crenichthys</taxon>
    </lineage>
</organism>
<reference evidence="2 3" key="1">
    <citation type="submission" date="2021-06" db="EMBL/GenBank/DDBJ databases">
        <authorList>
            <person name="Palmer J.M."/>
        </authorList>
    </citation>
    <scope>NUCLEOTIDE SEQUENCE [LARGE SCALE GENOMIC DNA]</scope>
    <source>
        <strain evidence="2 3">MEX-2019</strain>
        <tissue evidence="2">Muscle</tissue>
    </source>
</reference>
<sequence length="417" mass="42252">MTVRHRHNDQADGAQLISLWEYLWRAAERTSRQEEQAAEQLSPFWGTSLAMPLPGTGSLRCESAPASSASRRQRRRRRAPVLDSVAGRGDALAPCSTGGPHDTATPGSGARSPPLSGFAPEERTAEPPTSAAPTAASPQHTAAAAPAELVTLTAASAEPSSPPPAAARMTSSPEGSRHREDSGGRLLCFHGGSTRHGFLAAVFPGICGRIPSPLCWSAVVGATSNPSLGPGRTAVSQQGVHEGTLCGVRCPSDGVPSGPASCALHIAGRVSGGGVALRSSATLSWRFLHSPSRGCGCRRIARATAGCCQIARATAGCCQIARATAGCCQIARATAGCCQIARATAGCCQIARATAGCCQIATAGCCQIATAGCCQIATAGCCQIATAGCCQIATAGCCQIATAGCCQIATAGRRRVF</sequence>
<accession>A0AAV9RW44</accession>
<feature type="compositionally biased region" description="Low complexity" evidence="1">
    <location>
        <begin position="126"/>
        <end position="143"/>
    </location>
</feature>
<feature type="region of interest" description="Disordered" evidence="1">
    <location>
        <begin position="55"/>
        <end position="143"/>
    </location>
</feature>
<dbReference type="AlphaFoldDB" id="A0AAV9RW44"/>
<dbReference type="EMBL" id="JAHHUM010001264">
    <property type="protein sequence ID" value="KAK5613044.1"/>
    <property type="molecule type" value="Genomic_DNA"/>
</dbReference>
<keyword evidence="3" id="KW-1185">Reference proteome</keyword>
<feature type="region of interest" description="Disordered" evidence="1">
    <location>
        <begin position="155"/>
        <end position="183"/>
    </location>
</feature>
<evidence type="ECO:0000256" key="1">
    <source>
        <dbReference type="SAM" id="MobiDB-lite"/>
    </source>
</evidence>
<protein>
    <submittedName>
        <fullName evidence="2">Uncharacterized protein</fullName>
    </submittedName>
</protein>
<gene>
    <name evidence="2" type="ORF">CRENBAI_002709</name>
</gene>